<keyword evidence="2" id="KW-1185">Reference proteome</keyword>
<protein>
    <submittedName>
        <fullName evidence="1">Uncharacterized protein</fullName>
    </submittedName>
</protein>
<name>A0ABQ4XQS3_9ASTR</name>
<reference evidence="1" key="2">
    <citation type="submission" date="2022-01" db="EMBL/GenBank/DDBJ databases">
        <authorList>
            <person name="Yamashiro T."/>
            <person name="Shiraishi A."/>
            <person name="Satake H."/>
            <person name="Nakayama K."/>
        </authorList>
    </citation>
    <scope>NUCLEOTIDE SEQUENCE</scope>
</reference>
<accession>A0ABQ4XQS3</accession>
<sequence>MVMMVTSGGDIAVDGVASWGEGGEAVEVRVVVRRVVAWRWRVGGGDGGDATVGMVAAGGVVDSHGGCRGVAVVVFVE</sequence>
<comment type="caution">
    <text evidence="1">The sequence shown here is derived from an EMBL/GenBank/DDBJ whole genome shotgun (WGS) entry which is preliminary data.</text>
</comment>
<dbReference type="Proteomes" id="UP001151760">
    <property type="component" value="Unassembled WGS sequence"/>
</dbReference>
<organism evidence="1 2">
    <name type="scientific">Tanacetum coccineum</name>
    <dbReference type="NCBI Taxonomy" id="301880"/>
    <lineage>
        <taxon>Eukaryota</taxon>
        <taxon>Viridiplantae</taxon>
        <taxon>Streptophyta</taxon>
        <taxon>Embryophyta</taxon>
        <taxon>Tracheophyta</taxon>
        <taxon>Spermatophyta</taxon>
        <taxon>Magnoliopsida</taxon>
        <taxon>eudicotyledons</taxon>
        <taxon>Gunneridae</taxon>
        <taxon>Pentapetalae</taxon>
        <taxon>asterids</taxon>
        <taxon>campanulids</taxon>
        <taxon>Asterales</taxon>
        <taxon>Asteraceae</taxon>
        <taxon>Asteroideae</taxon>
        <taxon>Anthemideae</taxon>
        <taxon>Anthemidinae</taxon>
        <taxon>Tanacetum</taxon>
    </lineage>
</organism>
<evidence type="ECO:0000313" key="1">
    <source>
        <dbReference type="EMBL" id="GJS67165.1"/>
    </source>
</evidence>
<gene>
    <name evidence="1" type="ORF">Tco_0681729</name>
</gene>
<proteinExistence type="predicted"/>
<dbReference type="EMBL" id="BQNB010009698">
    <property type="protein sequence ID" value="GJS67165.1"/>
    <property type="molecule type" value="Genomic_DNA"/>
</dbReference>
<evidence type="ECO:0000313" key="2">
    <source>
        <dbReference type="Proteomes" id="UP001151760"/>
    </source>
</evidence>
<reference evidence="1" key="1">
    <citation type="journal article" date="2022" name="Int. J. Mol. Sci.">
        <title>Draft Genome of Tanacetum Coccineum: Genomic Comparison of Closely Related Tanacetum-Family Plants.</title>
        <authorList>
            <person name="Yamashiro T."/>
            <person name="Shiraishi A."/>
            <person name="Nakayama K."/>
            <person name="Satake H."/>
        </authorList>
    </citation>
    <scope>NUCLEOTIDE SEQUENCE</scope>
</reference>